<dbReference type="InterPro" id="IPR006935">
    <property type="entry name" value="Helicase/UvrB_N"/>
</dbReference>
<dbReference type="EMBL" id="MN739484">
    <property type="protein sequence ID" value="QHT07696.1"/>
    <property type="molecule type" value="Genomic_DNA"/>
</dbReference>
<dbReference type="InterPro" id="IPR027417">
    <property type="entry name" value="P-loop_NTPase"/>
</dbReference>
<dbReference type="SUPFAM" id="SSF52540">
    <property type="entry name" value="P-loop containing nucleoside triphosphate hydrolases"/>
    <property type="match status" value="2"/>
</dbReference>
<dbReference type="PANTHER" id="PTHR47396">
    <property type="entry name" value="TYPE I RESTRICTION ENZYME ECOKI R PROTEIN"/>
    <property type="match status" value="1"/>
</dbReference>
<dbReference type="AlphaFoldDB" id="A0A6C0CS76"/>
<name>A0A6C0CS76_9ZZZZ</name>
<dbReference type="GO" id="GO:0005829">
    <property type="term" value="C:cytosol"/>
    <property type="evidence" value="ECO:0007669"/>
    <property type="project" value="TreeGrafter"/>
</dbReference>
<evidence type="ECO:0000259" key="1">
    <source>
        <dbReference type="PROSITE" id="PS51192"/>
    </source>
</evidence>
<dbReference type="GO" id="GO:0005524">
    <property type="term" value="F:ATP binding"/>
    <property type="evidence" value="ECO:0007669"/>
    <property type="project" value="InterPro"/>
</dbReference>
<dbReference type="SMART" id="SM00487">
    <property type="entry name" value="DEXDc"/>
    <property type="match status" value="1"/>
</dbReference>
<dbReference type="InterPro" id="IPR001650">
    <property type="entry name" value="Helicase_C-like"/>
</dbReference>
<dbReference type="InterPro" id="IPR050742">
    <property type="entry name" value="Helicase_Restrict-Modif_Enz"/>
</dbReference>
<dbReference type="GO" id="GO:0003677">
    <property type="term" value="F:DNA binding"/>
    <property type="evidence" value="ECO:0007669"/>
    <property type="project" value="InterPro"/>
</dbReference>
<dbReference type="GO" id="GO:0016787">
    <property type="term" value="F:hydrolase activity"/>
    <property type="evidence" value="ECO:0007669"/>
    <property type="project" value="InterPro"/>
</dbReference>
<dbReference type="InterPro" id="IPR014001">
    <property type="entry name" value="Helicase_ATP-bd"/>
</dbReference>
<reference evidence="2" key="1">
    <citation type="journal article" date="2020" name="Nature">
        <title>Giant virus diversity and host interactions through global metagenomics.</title>
        <authorList>
            <person name="Schulz F."/>
            <person name="Roux S."/>
            <person name="Paez-Espino D."/>
            <person name="Jungbluth S."/>
            <person name="Walsh D.A."/>
            <person name="Denef V.J."/>
            <person name="McMahon K.D."/>
            <person name="Konstantinidis K.T."/>
            <person name="Eloe-Fadrosh E.A."/>
            <person name="Kyrpides N.C."/>
            <person name="Woyke T."/>
        </authorList>
    </citation>
    <scope>NUCLEOTIDE SEQUENCE</scope>
    <source>
        <strain evidence="2">GVMAG-M-3300021964-36</strain>
    </source>
</reference>
<accession>A0A6C0CS76</accession>
<organism evidence="2">
    <name type="scientific">viral metagenome</name>
    <dbReference type="NCBI Taxonomy" id="1070528"/>
    <lineage>
        <taxon>unclassified sequences</taxon>
        <taxon>metagenomes</taxon>
        <taxon>organismal metagenomes</taxon>
    </lineage>
</organism>
<dbReference type="CDD" id="cd18785">
    <property type="entry name" value="SF2_C"/>
    <property type="match status" value="1"/>
</dbReference>
<dbReference type="Gene3D" id="3.40.50.300">
    <property type="entry name" value="P-loop containing nucleotide triphosphate hydrolases"/>
    <property type="match status" value="2"/>
</dbReference>
<protein>
    <recommendedName>
        <fullName evidence="1">Helicase ATP-binding domain-containing protein</fullName>
    </recommendedName>
</protein>
<dbReference type="CDD" id="cd17926">
    <property type="entry name" value="DEXHc_RE"/>
    <property type="match status" value="1"/>
</dbReference>
<feature type="domain" description="Helicase ATP-binding" evidence="1">
    <location>
        <begin position="111"/>
        <end position="257"/>
    </location>
</feature>
<evidence type="ECO:0000313" key="2">
    <source>
        <dbReference type="EMBL" id="QHT07696.1"/>
    </source>
</evidence>
<dbReference type="PROSITE" id="PS51192">
    <property type="entry name" value="HELICASE_ATP_BIND_1"/>
    <property type="match status" value="1"/>
</dbReference>
<sequence length="480" mass="54825">MGSLENSLTYRGYGIVKDSENKEIIDKLKNDLYVKLSCIMNMGPAKSEPKGFKVYIESSKKLYIPKHYGLQHFGLPQTTSISEGEDMHKDVEFKGSLRENQMKPVNTYLEYAKDPKHMGGILQLPPGWGKTVMALYLACYLNKKTIVVVHKDFLLKQWQERIQQYVPNARIGIIKQSKMITENCDIILASLQTLCLRDFRDDTIGMVIIDECHHMGAQVFSQAFHKLNVKYSLGLSATVNRVDGLTKVFKWFLGDVVFKAKRPKDEQKGLQVRVINYINSDQGYCFEHTLYNGKPNMAKMLNNICAYLPRTDIIVQEIVNILKQDTNRNVLVLSDRRGHLEDILESLCNHGFSKSELGYYVGGMKNEDLLESETKQIILGTYNMVSEGFDLPKLDTLIMASPKSNVEQSVGRIQRKLITDREYAPLVIDIVDGFSVFKNQAKKRCAFYKKSGFCVEGGLDFERNKDTFELTGKSFFMNEE</sequence>
<dbReference type="PANTHER" id="PTHR47396:SF1">
    <property type="entry name" value="ATP-DEPENDENT HELICASE IRC3-RELATED"/>
    <property type="match status" value="1"/>
</dbReference>
<dbReference type="Pfam" id="PF00271">
    <property type="entry name" value="Helicase_C"/>
    <property type="match status" value="1"/>
</dbReference>
<dbReference type="Pfam" id="PF04851">
    <property type="entry name" value="ResIII"/>
    <property type="match status" value="1"/>
</dbReference>
<proteinExistence type="predicted"/>